<comment type="similarity">
    <text evidence="2 10">Belongs to the GSP M family.</text>
</comment>
<keyword evidence="4 10" id="KW-1003">Cell membrane</keyword>
<dbReference type="Proteomes" id="UP000509383">
    <property type="component" value="Chromosome"/>
</dbReference>
<dbReference type="Pfam" id="PF04612">
    <property type="entry name" value="T2SSM"/>
    <property type="match status" value="1"/>
</dbReference>
<dbReference type="GO" id="GO:0005886">
    <property type="term" value="C:plasma membrane"/>
    <property type="evidence" value="ECO:0007669"/>
    <property type="project" value="UniProtKB-SubCell"/>
</dbReference>
<keyword evidence="3 10" id="KW-0813">Transport</keyword>
<dbReference type="EMBL" id="BQKM01000009">
    <property type="protein sequence ID" value="GJN54054.1"/>
    <property type="molecule type" value="Genomic_DNA"/>
</dbReference>
<evidence type="ECO:0000256" key="11">
    <source>
        <dbReference type="SAM" id="Phobius"/>
    </source>
</evidence>
<accession>A0A6J4EEG3</accession>
<gene>
    <name evidence="12" type="ORF">TUM18999_59990</name>
    <name evidence="13" type="ORF">TUM20286_38060</name>
</gene>
<dbReference type="KEGG" id="ptw:TUM18999_59990"/>
<evidence type="ECO:0000313" key="15">
    <source>
        <dbReference type="Proteomes" id="UP001054892"/>
    </source>
</evidence>
<dbReference type="AlphaFoldDB" id="A0A6J4EEG3"/>
<evidence type="ECO:0000313" key="13">
    <source>
        <dbReference type="EMBL" id="GJN54054.1"/>
    </source>
</evidence>
<evidence type="ECO:0000256" key="3">
    <source>
        <dbReference type="ARBA" id="ARBA00022448"/>
    </source>
</evidence>
<dbReference type="Proteomes" id="UP001054892">
    <property type="component" value="Unassembled WGS sequence"/>
</dbReference>
<reference evidence="12 14" key="1">
    <citation type="submission" date="2020-05" db="EMBL/GenBank/DDBJ databases">
        <title>Characterization of novel class B3 metallo-beta-lactamase from novel Pseudomonas species.</title>
        <authorList>
            <person name="Yamada K."/>
            <person name="Aoki K."/>
            <person name="Ishii Y."/>
        </authorList>
    </citation>
    <scope>NUCLEOTIDE SEQUENCE [LARGE SCALE GENOMIC DNA]</scope>
    <source>
        <strain evidence="12 14">TUM18999</strain>
        <strain evidence="13 15">TUM20286</strain>
    </source>
</reference>
<feature type="transmembrane region" description="Helical" evidence="11">
    <location>
        <begin position="33"/>
        <end position="52"/>
    </location>
</feature>
<evidence type="ECO:0000256" key="5">
    <source>
        <dbReference type="ARBA" id="ARBA00022519"/>
    </source>
</evidence>
<dbReference type="InterPro" id="IPR023229">
    <property type="entry name" value="T2SS_M_periplasmic_sf"/>
</dbReference>
<keyword evidence="15" id="KW-1185">Reference proteome</keyword>
<evidence type="ECO:0000256" key="9">
    <source>
        <dbReference type="ARBA" id="ARBA00023136"/>
    </source>
</evidence>
<dbReference type="SUPFAM" id="SSF103054">
    <property type="entry name" value="General secretion pathway protein M, EpsM"/>
    <property type="match status" value="1"/>
</dbReference>
<protein>
    <recommendedName>
        <fullName evidence="10">Type II secretion system protein M</fullName>
        <shortName evidence="10">T2SS protein M</shortName>
    </recommendedName>
    <alternativeName>
        <fullName evidence="10">General secretion pathway protein M</fullName>
    </alternativeName>
</protein>
<sequence>MNALTEIGTRLRAGLEQSPLWQRWQHMPPRDRMALALLGGFLALVLFYLAVWSPVAARVERARAYQQQQQALFTYIQANAGQARRQAASAQVELAPDQLQGLVTSTAQKQGLTLERFDNEGNGGLLVTLTQASFESMLKWLAELDKRGVTLTEASLDKVATGKVDARLTLMVAGQGG</sequence>
<dbReference type="InterPro" id="IPR007690">
    <property type="entry name" value="T2SS_GspM"/>
</dbReference>
<proteinExistence type="inferred from homology"/>
<dbReference type="PIRSF" id="PIRSF006291">
    <property type="entry name" value="GspM"/>
    <property type="match status" value="1"/>
</dbReference>
<dbReference type="GO" id="GO:0015628">
    <property type="term" value="P:protein secretion by the type II secretion system"/>
    <property type="evidence" value="ECO:0007669"/>
    <property type="project" value="InterPro"/>
</dbReference>
<evidence type="ECO:0000256" key="4">
    <source>
        <dbReference type="ARBA" id="ARBA00022475"/>
    </source>
</evidence>
<evidence type="ECO:0000256" key="6">
    <source>
        <dbReference type="ARBA" id="ARBA00022692"/>
    </source>
</evidence>
<organism evidence="12 14">
    <name type="scientific">Pseudomonas tohonis</name>
    <dbReference type="NCBI Taxonomy" id="2725477"/>
    <lineage>
        <taxon>Bacteria</taxon>
        <taxon>Pseudomonadati</taxon>
        <taxon>Pseudomonadota</taxon>
        <taxon>Gammaproteobacteria</taxon>
        <taxon>Pseudomonadales</taxon>
        <taxon>Pseudomonadaceae</taxon>
        <taxon>Pseudomonas</taxon>
    </lineage>
</organism>
<dbReference type="GO" id="GO:0015627">
    <property type="term" value="C:type II protein secretion system complex"/>
    <property type="evidence" value="ECO:0007669"/>
    <property type="project" value="InterPro"/>
</dbReference>
<evidence type="ECO:0000313" key="12">
    <source>
        <dbReference type="EMBL" id="BCG27808.1"/>
    </source>
</evidence>
<keyword evidence="6 11" id="KW-0812">Transmembrane</keyword>
<evidence type="ECO:0000256" key="8">
    <source>
        <dbReference type="ARBA" id="ARBA00022989"/>
    </source>
</evidence>
<comment type="function">
    <text evidence="10">Inner membrane component of the type II secretion system required for the energy-dependent secretion of extracellular factors such as proteases and toxins from the periplasm.</text>
</comment>
<evidence type="ECO:0000256" key="7">
    <source>
        <dbReference type="ARBA" id="ARBA00022927"/>
    </source>
</evidence>
<evidence type="ECO:0000256" key="2">
    <source>
        <dbReference type="ARBA" id="ARBA00010637"/>
    </source>
</evidence>
<dbReference type="EMBL" id="AP023189">
    <property type="protein sequence ID" value="BCG27808.1"/>
    <property type="molecule type" value="Genomic_DNA"/>
</dbReference>
<keyword evidence="5 10" id="KW-0997">Cell inner membrane</keyword>
<keyword evidence="8 11" id="KW-1133">Transmembrane helix</keyword>
<evidence type="ECO:0000313" key="14">
    <source>
        <dbReference type="Proteomes" id="UP000509383"/>
    </source>
</evidence>
<evidence type="ECO:0000256" key="1">
    <source>
        <dbReference type="ARBA" id="ARBA00004377"/>
    </source>
</evidence>
<dbReference type="Gene3D" id="3.30.1360.100">
    <property type="entry name" value="General secretion pathway protein M, EpsM"/>
    <property type="match status" value="1"/>
</dbReference>
<name>A0A6J4EEG3_9PSED</name>
<evidence type="ECO:0000256" key="10">
    <source>
        <dbReference type="PIRNR" id="PIRNR006291"/>
    </source>
</evidence>
<keyword evidence="9 10" id="KW-0472">Membrane</keyword>
<keyword evidence="7 10" id="KW-0653">Protein transport</keyword>
<comment type="subcellular location">
    <subcellularLocation>
        <location evidence="1">Cell inner membrane</location>
        <topology evidence="1">Single-pass membrane protein</topology>
    </subcellularLocation>
</comment>
<dbReference type="RefSeq" id="WP_173179464.1">
    <property type="nucleotide sequence ID" value="NZ_AP023189.1"/>
</dbReference>